<reference evidence="2" key="2">
    <citation type="submission" date="2015-01" db="EMBL/GenBank/DDBJ databases">
        <title>Evolutionary Origins and Diversification of the Mycorrhizal Mutualists.</title>
        <authorList>
            <consortium name="DOE Joint Genome Institute"/>
            <consortium name="Mycorrhizal Genomics Consortium"/>
            <person name="Kohler A."/>
            <person name="Kuo A."/>
            <person name="Nagy L.G."/>
            <person name="Floudas D."/>
            <person name="Copeland A."/>
            <person name="Barry K.W."/>
            <person name="Cichocki N."/>
            <person name="Veneault-Fourrey C."/>
            <person name="LaButti K."/>
            <person name="Lindquist E.A."/>
            <person name="Lipzen A."/>
            <person name="Lundell T."/>
            <person name="Morin E."/>
            <person name="Murat C."/>
            <person name="Riley R."/>
            <person name="Ohm R."/>
            <person name="Sun H."/>
            <person name="Tunlid A."/>
            <person name="Henrissat B."/>
            <person name="Grigoriev I.V."/>
            <person name="Hibbett D.S."/>
            <person name="Martin F."/>
        </authorList>
    </citation>
    <scope>NUCLEOTIDE SEQUENCE [LARGE SCALE GENOMIC DNA]</scope>
    <source>
        <strain evidence="2">LaAM-08-1</strain>
    </source>
</reference>
<organism evidence="1 2">
    <name type="scientific">Laccaria amethystina LaAM-08-1</name>
    <dbReference type="NCBI Taxonomy" id="1095629"/>
    <lineage>
        <taxon>Eukaryota</taxon>
        <taxon>Fungi</taxon>
        <taxon>Dikarya</taxon>
        <taxon>Basidiomycota</taxon>
        <taxon>Agaricomycotina</taxon>
        <taxon>Agaricomycetes</taxon>
        <taxon>Agaricomycetidae</taxon>
        <taxon>Agaricales</taxon>
        <taxon>Agaricineae</taxon>
        <taxon>Hydnangiaceae</taxon>
        <taxon>Laccaria</taxon>
    </lineage>
</organism>
<evidence type="ECO:0000313" key="2">
    <source>
        <dbReference type="Proteomes" id="UP000054477"/>
    </source>
</evidence>
<keyword evidence="2" id="KW-1185">Reference proteome</keyword>
<dbReference type="Proteomes" id="UP000054477">
    <property type="component" value="Unassembled WGS sequence"/>
</dbReference>
<reference evidence="1 2" key="1">
    <citation type="submission" date="2014-04" db="EMBL/GenBank/DDBJ databases">
        <authorList>
            <consortium name="DOE Joint Genome Institute"/>
            <person name="Kuo A."/>
            <person name="Kohler A."/>
            <person name="Nagy L.G."/>
            <person name="Floudas D."/>
            <person name="Copeland A."/>
            <person name="Barry K.W."/>
            <person name="Cichocki N."/>
            <person name="Veneault-Fourrey C."/>
            <person name="LaButti K."/>
            <person name="Lindquist E.A."/>
            <person name="Lipzen A."/>
            <person name="Lundell T."/>
            <person name="Morin E."/>
            <person name="Murat C."/>
            <person name="Sun H."/>
            <person name="Tunlid A."/>
            <person name="Henrissat B."/>
            <person name="Grigoriev I.V."/>
            <person name="Hibbett D.S."/>
            <person name="Martin F."/>
            <person name="Nordberg H.P."/>
            <person name="Cantor M.N."/>
            <person name="Hua S.X."/>
        </authorList>
    </citation>
    <scope>NUCLEOTIDE SEQUENCE [LARGE SCALE GENOMIC DNA]</scope>
    <source>
        <strain evidence="1 2">LaAM-08-1</strain>
    </source>
</reference>
<sequence length="257" mass="28670">MAHLKRTAKSGSDWTEYELTAYNIDVIRQTKQEFFGVHDLPAPSNPTLVAFMTTQLRTDAPDEATRKLLHFLDLETNGEAGYEAASQNLVARLLETLGYDSVGRIIFFQRTIPLLICGVYSVAEPDFCLLKGDAILLMVLHRRSPLDDPEPHIIAAAIAAYTANNKYRLHRDHLPPLPAITFPAITLTDTNFMFYKITVTDGLCRAVASGIYPATTTEVLRYGPVLPSYPLNPPMYPLKNRVVLLACLEAFKQFIGN</sequence>
<proteinExistence type="predicted"/>
<dbReference type="HOGENOM" id="CLU_078038_0_0_1"/>
<evidence type="ECO:0000313" key="1">
    <source>
        <dbReference type="EMBL" id="KIK00985.1"/>
    </source>
</evidence>
<dbReference type="AlphaFoldDB" id="A0A0C9WR87"/>
<dbReference type="OrthoDB" id="3253976at2759"/>
<name>A0A0C9WR87_9AGAR</name>
<gene>
    <name evidence="1" type="ORF">K443DRAFT_678773</name>
</gene>
<dbReference type="EMBL" id="KN838614">
    <property type="protein sequence ID" value="KIK00985.1"/>
    <property type="molecule type" value="Genomic_DNA"/>
</dbReference>
<protein>
    <submittedName>
        <fullName evidence="1">Uncharacterized protein</fullName>
    </submittedName>
</protein>
<accession>A0A0C9WR87</accession>
<dbReference type="STRING" id="1095629.A0A0C9WR87"/>